<accession>A0AA41SC64</accession>
<evidence type="ECO:0000313" key="2">
    <source>
        <dbReference type="Proteomes" id="UP001177140"/>
    </source>
</evidence>
<comment type="caution">
    <text evidence="1">The sequence shown here is derived from an EMBL/GenBank/DDBJ whole genome shotgun (WGS) entry which is preliminary data.</text>
</comment>
<protein>
    <submittedName>
        <fullName evidence="1">Uncharacterized protein</fullName>
    </submittedName>
</protein>
<gene>
    <name evidence="1" type="ORF">MKW94_013287</name>
</gene>
<name>A0AA41SC64_PAPNU</name>
<reference evidence="1" key="1">
    <citation type="submission" date="2022-03" db="EMBL/GenBank/DDBJ databases">
        <title>A functionally conserved STORR gene fusion in Papaver species that diverged 16.8 million years ago.</title>
        <authorList>
            <person name="Catania T."/>
        </authorList>
    </citation>
    <scope>NUCLEOTIDE SEQUENCE</scope>
    <source>
        <strain evidence="1">S-191538</strain>
    </source>
</reference>
<organism evidence="1 2">
    <name type="scientific">Papaver nudicaule</name>
    <name type="common">Iceland poppy</name>
    <dbReference type="NCBI Taxonomy" id="74823"/>
    <lineage>
        <taxon>Eukaryota</taxon>
        <taxon>Viridiplantae</taxon>
        <taxon>Streptophyta</taxon>
        <taxon>Embryophyta</taxon>
        <taxon>Tracheophyta</taxon>
        <taxon>Spermatophyta</taxon>
        <taxon>Magnoliopsida</taxon>
        <taxon>Ranunculales</taxon>
        <taxon>Papaveraceae</taxon>
        <taxon>Papaveroideae</taxon>
        <taxon>Papaver</taxon>
    </lineage>
</organism>
<dbReference type="Proteomes" id="UP001177140">
    <property type="component" value="Unassembled WGS sequence"/>
</dbReference>
<sequence length="52" mass="6351">MVIYLFLVLNFRAFQRFAVRTNKRIEDASLFAAKRKQNFKNFREFFQSSKDL</sequence>
<evidence type="ECO:0000313" key="1">
    <source>
        <dbReference type="EMBL" id="MCL7032085.1"/>
    </source>
</evidence>
<dbReference type="EMBL" id="JAJJMA010119107">
    <property type="protein sequence ID" value="MCL7032085.1"/>
    <property type="molecule type" value="Genomic_DNA"/>
</dbReference>
<proteinExistence type="predicted"/>
<dbReference type="AlphaFoldDB" id="A0AA41SC64"/>
<keyword evidence="2" id="KW-1185">Reference proteome</keyword>